<dbReference type="SUPFAM" id="SSF53686">
    <property type="entry name" value="Tryptophan synthase beta subunit-like PLP-dependent enzymes"/>
    <property type="match status" value="1"/>
</dbReference>
<dbReference type="PROSITE" id="PS00165">
    <property type="entry name" value="DEHYDRATASE_SER_THR"/>
    <property type="match status" value="1"/>
</dbReference>
<comment type="caution">
    <text evidence="6">The sequence shown here is derived from an EMBL/GenBank/DDBJ whole genome shotgun (WGS) entry which is preliminary data.</text>
</comment>
<dbReference type="Proteomes" id="UP000477911">
    <property type="component" value="Unassembled WGS sequence"/>
</dbReference>
<dbReference type="InterPro" id="IPR036052">
    <property type="entry name" value="TrpB-like_PALP_sf"/>
</dbReference>
<dbReference type="GO" id="GO:0009097">
    <property type="term" value="P:isoleucine biosynthetic process"/>
    <property type="evidence" value="ECO:0007669"/>
    <property type="project" value="TreeGrafter"/>
</dbReference>
<dbReference type="GO" id="GO:0003941">
    <property type="term" value="F:L-serine ammonia-lyase activity"/>
    <property type="evidence" value="ECO:0007669"/>
    <property type="project" value="TreeGrafter"/>
</dbReference>
<reference evidence="6 7" key="1">
    <citation type="submission" date="2019-12" db="EMBL/GenBank/DDBJ databases">
        <authorList>
            <person name="Li M."/>
        </authorList>
    </citation>
    <scope>NUCLEOTIDE SEQUENCE [LARGE SCALE GENOMIC DNA]</scope>
    <source>
        <strain evidence="6 7">GBMRC 2024</strain>
    </source>
</reference>
<dbReference type="FunFam" id="3.40.50.1100:FF:000005">
    <property type="entry name" value="Threonine dehydratase catabolic"/>
    <property type="match status" value="1"/>
</dbReference>
<dbReference type="InterPro" id="IPR050147">
    <property type="entry name" value="Ser/Thr_Dehydratase"/>
</dbReference>
<dbReference type="CDD" id="cd01562">
    <property type="entry name" value="Thr-dehyd"/>
    <property type="match status" value="1"/>
</dbReference>
<dbReference type="GO" id="GO:0030170">
    <property type="term" value="F:pyridoxal phosphate binding"/>
    <property type="evidence" value="ECO:0007669"/>
    <property type="project" value="InterPro"/>
</dbReference>
<evidence type="ECO:0000256" key="2">
    <source>
        <dbReference type="ARBA" id="ARBA00010869"/>
    </source>
</evidence>
<dbReference type="AlphaFoldDB" id="A0A6L7G4S9"/>
<dbReference type="EMBL" id="WUMU01000005">
    <property type="protein sequence ID" value="MXN17633.1"/>
    <property type="molecule type" value="Genomic_DNA"/>
</dbReference>
<dbReference type="Pfam" id="PF00291">
    <property type="entry name" value="PALP"/>
    <property type="match status" value="1"/>
</dbReference>
<evidence type="ECO:0000313" key="6">
    <source>
        <dbReference type="EMBL" id="MXN17633.1"/>
    </source>
</evidence>
<dbReference type="PANTHER" id="PTHR48078:SF6">
    <property type="entry name" value="L-THREONINE DEHYDRATASE CATABOLIC TDCB"/>
    <property type="match status" value="1"/>
</dbReference>
<comment type="similarity">
    <text evidence="2">Belongs to the serine/threonine dehydratase family.</text>
</comment>
<evidence type="ECO:0000313" key="7">
    <source>
        <dbReference type="Proteomes" id="UP000477911"/>
    </source>
</evidence>
<dbReference type="GO" id="GO:0006567">
    <property type="term" value="P:L-threonine catabolic process"/>
    <property type="evidence" value="ECO:0007669"/>
    <property type="project" value="TreeGrafter"/>
</dbReference>
<feature type="domain" description="Tryptophan synthase beta chain-like PALP" evidence="5">
    <location>
        <begin position="22"/>
        <end position="302"/>
    </location>
</feature>
<dbReference type="RefSeq" id="WP_160893145.1">
    <property type="nucleotide sequence ID" value="NZ_WUMU01000005.1"/>
</dbReference>
<dbReference type="GO" id="GO:0006565">
    <property type="term" value="P:L-serine catabolic process"/>
    <property type="evidence" value="ECO:0007669"/>
    <property type="project" value="TreeGrafter"/>
</dbReference>
<dbReference type="PANTHER" id="PTHR48078">
    <property type="entry name" value="THREONINE DEHYDRATASE, MITOCHONDRIAL-RELATED"/>
    <property type="match status" value="1"/>
</dbReference>
<dbReference type="Gene3D" id="3.40.50.1100">
    <property type="match status" value="2"/>
</dbReference>
<name>A0A6L7G4S9_9RHOB</name>
<keyword evidence="3" id="KW-0663">Pyridoxal phosphate</keyword>
<evidence type="ECO:0000256" key="1">
    <source>
        <dbReference type="ARBA" id="ARBA00001933"/>
    </source>
</evidence>
<sequence length="333" mass="34679">MRAPDLSDVLAAARVIRGQADATPMVPSALSARLGCDLWLKLETCQPTGAFKLRGALNAVAGLGAVPGVICCSTGNHGRALAHAARARGLRAVVCMSSLVPQAKVDGIRALGAEVVIHGHSQDEAQAESARRARVEGLVEVPPFDDPRVIAGQGTIALEMLAQQPDLDTLLVPLSGGGLAAGMALAARAIRPDIRVIGLTMARGAAMQASLVAGHPVELPEVESLADSLGGGIGLDNRLTLALCRRHLDEVILLSEEEIRDAMQALFHEDRLVAEGASVVGIAALLSGRVPARGRIGTVITGRNVDMDQFLRVITGQDLQLGEVIVKGKRYGA</sequence>
<keyword evidence="7" id="KW-1185">Reference proteome</keyword>
<comment type="cofactor">
    <cofactor evidence="1">
        <name>pyridoxal 5'-phosphate</name>
        <dbReference type="ChEBI" id="CHEBI:597326"/>
    </cofactor>
</comment>
<dbReference type="GO" id="GO:0004794">
    <property type="term" value="F:threonine deaminase activity"/>
    <property type="evidence" value="ECO:0007669"/>
    <property type="project" value="TreeGrafter"/>
</dbReference>
<evidence type="ECO:0000259" key="5">
    <source>
        <dbReference type="Pfam" id="PF00291"/>
    </source>
</evidence>
<dbReference type="NCBIfam" id="NF005680">
    <property type="entry name" value="PRK07476.1"/>
    <property type="match status" value="1"/>
</dbReference>
<evidence type="ECO:0000256" key="3">
    <source>
        <dbReference type="ARBA" id="ARBA00022898"/>
    </source>
</evidence>
<dbReference type="InterPro" id="IPR000634">
    <property type="entry name" value="Ser/Thr_deHydtase_PyrdxlP-BS"/>
</dbReference>
<gene>
    <name evidence="6" type="primary">eutB</name>
    <name evidence="6" type="ORF">GR170_07305</name>
</gene>
<evidence type="ECO:0000256" key="4">
    <source>
        <dbReference type="ARBA" id="ARBA00023239"/>
    </source>
</evidence>
<accession>A0A6L7G4S9</accession>
<proteinExistence type="inferred from homology"/>
<protein>
    <submittedName>
        <fullName evidence="6">Hydroxyectoine utilization dehydratase EutB</fullName>
    </submittedName>
</protein>
<keyword evidence="4" id="KW-0456">Lyase</keyword>
<organism evidence="6 7">
    <name type="scientific">Pseudooceanicola albus</name>
    <dbReference type="NCBI Taxonomy" id="2692189"/>
    <lineage>
        <taxon>Bacteria</taxon>
        <taxon>Pseudomonadati</taxon>
        <taxon>Pseudomonadota</taxon>
        <taxon>Alphaproteobacteria</taxon>
        <taxon>Rhodobacterales</taxon>
        <taxon>Paracoccaceae</taxon>
        <taxon>Pseudooceanicola</taxon>
    </lineage>
</organism>
<dbReference type="InterPro" id="IPR001926">
    <property type="entry name" value="TrpB-like_PALP"/>
</dbReference>